<sequence>MSISILHFVLFSYQIFSSTFAWGPIGHSLVARLAQSQLDSSTYKWVYNYIPSDLSGNLSAIASWPDLILYPDTNPLDYMNWQWSRELHYINTPDWNCQYISTRDCLNDRCVEGALKNYSQRLIDNKCDYVQQQQALFFLVHFVGDVHQPLHCGFKGDFGGNIVKGFFLNEKNLTNLHTIWDVEIINNHIDLHFQSDINLYYEYLKSLMFNQSLLNNETYNDYKVWIDESVNYVCKQVYLDDNNIRINTSLKFTLGEKYFNRNWPLIDQRLAQAGHRLASLLNQLVKKRSSRKLSPDTQALIIVLCIELGIGIIAATCIYLSTIQSNTLSPKWADEEWIVRNVPHNAKLTVFVYDKNDNSLKDDFIGQFEIGDLPNYKSLPEGHRILDSNGGDRGRFHLTIESVESPESSKKLPRYTFDGPCRYTRHSSPIAGYLTMLNKNNVYSTWKINLRRISVYFRPHDRQPWNRQYRIAQTIFDESPRSVAKQNAIKLAHKMLYGRTIKNNEMGRLNNVNDLWTLIFSDEKTKRMRSCVGYFTDFASKHALHANCCESVRYAGQFHPRPRFGWDRCDDEWELVFDNWSGTYAPSLDLLKNLKDLLEFNFPGLNVVAYDFKNPLVRESMDQLKIAQEKFKTNSSSNYN</sequence>
<evidence type="ECO:0000259" key="9">
    <source>
        <dbReference type="PROSITE" id="PS50004"/>
    </source>
</evidence>
<dbReference type="PANTHER" id="PTHR33146:SF26">
    <property type="entry name" value="ENDONUCLEASE 4"/>
    <property type="match status" value="1"/>
</dbReference>
<dbReference type="GO" id="GO:0006308">
    <property type="term" value="P:DNA catabolic process"/>
    <property type="evidence" value="ECO:0007669"/>
    <property type="project" value="InterPro"/>
</dbReference>
<dbReference type="Pfam" id="PF00168">
    <property type="entry name" value="C2"/>
    <property type="match status" value="1"/>
</dbReference>
<dbReference type="EMBL" id="CAJNYU010002006">
    <property type="protein sequence ID" value="CAF3493328.1"/>
    <property type="molecule type" value="Genomic_DNA"/>
</dbReference>
<evidence type="ECO:0000256" key="1">
    <source>
        <dbReference type="ARBA" id="ARBA00009547"/>
    </source>
</evidence>
<dbReference type="PANTHER" id="PTHR33146">
    <property type="entry name" value="ENDONUCLEASE 4"/>
    <property type="match status" value="1"/>
</dbReference>
<dbReference type="SUPFAM" id="SSF48537">
    <property type="entry name" value="Phospholipase C/P1 nuclease"/>
    <property type="match status" value="1"/>
</dbReference>
<keyword evidence="3" id="KW-0479">Metal-binding</keyword>
<keyword evidence="5" id="KW-0378">Hydrolase</keyword>
<feature type="signal peptide" evidence="8">
    <location>
        <begin position="1"/>
        <end position="21"/>
    </location>
</feature>
<dbReference type="Gene3D" id="1.10.575.10">
    <property type="entry name" value="P1 Nuclease"/>
    <property type="match status" value="1"/>
</dbReference>
<evidence type="ECO:0000313" key="10">
    <source>
        <dbReference type="EMBL" id="CAF3493328.1"/>
    </source>
</evidence>
<dbReference type="GO" id="GO:0046872">
    <property type="term" value="F:metal ion binding"/>
    <property type="evidence" value="ECO:0007669"/>
    <property type="project" value="UniProtKB-KW"/>
</dbReference>
<keyword evidence="4" id="KW-0255">Endonuclease</keyword>
<evidence type="ECO:0000256" key="4">
    <source>
        <dbReference type="ARBA" id="ARBA00022759"/>
    </source>
</evidence>
<keyword evidence="7" id="KW-0325">Glycoprotein</keyword>
<dbReference type="PROSITE" id="PS50004">
    <property type="entry name" value="C2"/>
    <property type="match status" value="1"/>
</dbReference>
<dbReference type="AlphaFoldDB" id="A0A818GQ51"/>
<comment type="caution">
    <text evidence="10">The sequence shown here is derived from an EMBL/GenBank/DDBJ whole genome shotgun (WGS) entry which is preliminary data.</text>
</comment>
<dbReference type="Gene3D" id="2.60.40.150">
    <property type="entry name" value="C2 domain"/>
    <property type="match status" value="1"/>
</dbReference>
<evidence type="ECO:0000256" key="3">
    <source>
        <dbReference type="ARBA" id="ARBA00022723"/>
    </source>
</evidence>
<comment type="similarity">
    <text evidence="1">Belongs to the nuclease type I family.</text>
</comment>
<dbReference type="SUPFAM" id="SSF49562">
    <property type="entry name" value="C2 domain (Calcium/lipid-binding domain, CaLB)"/>
    <property type="match status" value="1"/>
</dbReference>
<dbReference type="GO" id="GO:0003676">
    <property type="term" value="F:nucleic acid binding"/>
    <property type="evidence" value="ECO:0007669"/>
    <property type="project" value="InterPro"/>
</dbReference>
<evidence type="ECO:0000256" key="6">
    <source>
        <dbReference type="ARBA" id="ARBA00023157"/>
    </source>
</evidence>
<keyword evidence="6" id="KW-1015">Disulfide bond</keyword>
<dbReference type="Proteomes" id="UP000663869">
    <property type="component" value="Unassembled WGS sequence"/>
</dbReference>
<evidence type="ECO:0000313" key="11">
    <source>
        <dbReference type="Proteomes" id="UP000663869"/>
    </source>
</evidence>
<keyword evidence="8" id="KW-0732">Signal</keyword>
<dbReference type="CDD" id="cd11010">
    <property type="entry name" value="S1-P1_nuclease"/>
    <property type="match status" value="1"/>
</dbReference>
<dbReference type="InterPro" id="IPR000008">
    <property type="entry name" value="C2_dom"/>
</dbReference>
<dbReference type="GO" id="GO:0004519">
    <property type="term" value="F:endonuclease activity"/>
    <property type="evidence" value="ECO:0007669"/>
    <property type="project" value="UniProtKB-KW"/>
</dbReference>
<feature type="chain" id="PRO_5032288733" description="C2 domain-containing protein" evidence="8">
    <location>
        <begin position="22"/>
        <end position="640"/>
    </location>
</feature>
<proteinExistence type="inferred from homology"/>
<feature type="domain" description="C2" evidence="9">
    <location>
        <begin position="253"/>
        <end position="386"/>
    </location>
</feature>
<evidence type="ECO:0000256" key="5">
    <source>
        <dbReference type="ARBA" id="ARBA00022801"/>
    </source>
</evidence>
<reference evidence="10" key="1">
    <citation type="submission" date="2021-02" db="EMBL/GenBank/DDBJ databases">
        <authorList>
            <person name="Nowell W R."/>
        </authorList>
    </citation>
    <scope>NUCLEOTIDE SEQUENCE</scope>
</reference>
<dbReference type="InterPro" id="IPR008947">
    <property type="entry name" value="PLipase_C/P1_nuclease_dom_sf"/>
</dbReference>
<organism evidence="10 11">
    <name type="scientific">Rotaria socialis</name>
    <dbReference type="NCBI Taxonomy" id="392032"/>
    <lineage>
        <taxon>Eukaryota</taxon>
        <taxon>Metazoa</taxon>
        <taxon>Spiralia</taxon>
        <taxon>Gnathifera</taxon>
        <taxon>Rotifera</taxon>
        <taxon>Eurotatoria</taxon>
        <taxon>Bdelloidea</taxon>
        <taxon>Philodinida</taxon>
        <taxon>Philodinidae</taxon>
        <taxon>Rotaria</taxon>
    </lineage>
</organism>
<protein>
    <recommendedName>
        <fullName evidence="9">C2 domain-containing protein</fullName>
    </recommendedName>
</protein>
<evidence type="ECO:0000256" key="8">
    <source>
        <dbReference type="SAM" id="SignalP"/>
    </source>
</evidence>
<dbReference type="GO" id="GO:0016788">
    <property type="term" value="F:hydrolase activity, acting on ester bonds"/>
    <property type="evidence" value="ECO:0007669"/>
    <property type="project" value="InterPro"/>
</dbReference>
<dbReference type="InterPro" id="IPR035892">
    <property type="entry name" value="C2_domain_sf"/>
</dbReference>
<keyword evidence="2" id="KW-0540">Nuclease</keyword>
<accession>A0A818GQ51</accession>
<dbReference type="Pfam" id="PF02265">
    <property type="entry name" value="S1-P1_nuclease"/>
    <property type="match status" value="1"/>
</dbReference>
<name>A0A818GQ51_9BILA</name>
<dbReference type="InterPro" id="IPR003154">
    <property type="entry name" value="S1/P1nuclease"/>
</dbReference>
<evidence type="ECO:0000256" key="7">
    <source>
        <dbReference type="ARBA" id="ARBA00023180"/>
    </source>
</evidence>
<gene>
    <name evidence="10" type="ORF">FME351_LOCUS16305</name>
</gene>
<evidence type="ECO:0000256" key="2">
    <source>
        <dbReference type="ARBA" id="ARBA00022722"/>
    </source>
</evidence>